<gene>
    <name evidence="2" type="ORF">BU24DRAFT_474932</name>
</gene>
<proteinExistence type="predicted"/>
<dbReference type="OrthoDB" id="5121955at2759"/>
<keyword evidence="3" id="KW-1185">Reference proteome</keyword>
<dbReference type="RefSeq" id="XP_033377208.1">
    <property type="nucleotide sequence ID" value="XM_033532875.1"/>
</dbReference>
<dbReference type="GeneID" id="54290272"/>
<evidence type="ECO:0000313" key="2">
    <source>
        <dbReference type="EMBL" id="KAF2008869.1"/>
    </source>
</evidence>
<feature type="compositionally biased region" description="Polar residues" evidence="1">
    <location>
        <begin position="490"/>
        <end position="500"/>
    </location>
</feature>
<dbReference type="CDD" id="cd12148">
    <property type="entry name" value="fungal_TF_MHR"/>
    <property type="match status" value="1"/>
</dbReference>
<evidence type="ECO:0000256" key="1">
    <source>
        <dbReference type="SAM" id="MobiDB-lite"/>
    </source>
</evidence>
<name>A0A6A5X7H3_9PLEO</name>
<dbReference type="EMBL" id="ML978081">
    <property type="protein sequence ID" value="KAF2008869.1"/>
    <property type="molecule type" value="Genomic_DNA"/>
</dbReference>
<dbReference type="InterPro" id="IPR052761">
    <property type="entry name" value="Fungal_Detox/Toxin_TFs"/>
</dbReference>
<accession>A0A6A5X7H3</accession>
<evidence type="ECO:0000313" key="3">
    <source>
        <dbReference type="Proteomes" id="UP000799778"/>
    </source>
</evidence>
<protein>
    <recommendedName>
        <fullName evidence="4">Transcription factor domain-containing protein</fullName>
    </recommendedName>
</protein>
<sequence length="540" mass="60843">MNDAIPREFCSPSRPTLLHSALLKATVEKAFLCLPDELISVVCRRYIEQVHPQLPVIDIKDLLQALEPQQARGNRISVLLWQALTSAVIPFLTDDELGRAGLVCAHTALDTFVHRTKVLLDIDYDECPTTQLQVILLLYWRLSQEKSNRSLYRSVHRWALEHTKQIEPGLIASHYSRPSSQTSLHIRLWWSCYILQIGFGLEALQSTTGLEHPAGIRPPQMNDFEISWFSSPRAQDWYASTGLHQALHRYLQSASFFCRKAETCMQITHLFNTAAPVGTVTSHKDLGQSFSGGDFPVSKLFWMAMNIDAKLQELTREGICGITPIVEERDQGLSLNFHVHTAEFIILHQCLILLLLWSEKHSMAPKSHQYQTPGIEVAKDLIQHTIEQTVIALSRMLETLCFYRLPLLTHNTNARILENVRSAKNTLATANGADRDDHNFGQLADQLGSSLWRYENYIALQPTSIIHVSSSDTDDGVEPGQVRLSEDHSTTTSTPADSGPSTPPNSLVLHREGFGKKGLQAQWESFGCELLQAVDYVRMY</sequence>
<dbReference type="PANTHER" id="PTHR47425">
    <property type="entry name" value="FARB-RELATED"/>
    <property type="match status" value="1"/>
</dbReference>
<reference evidence="2" key="1">
    <citation type="journal article" date="2020" name="Stud. Mycol.">
        <title>101 Dothideomycetes genomes: a test case for predicting lifestyles and emergence of pathogens.</title>
        <authorList>
            <person name="Haridas S."/>
            <person name="Albert R."/>
            <person name="Binder M."/>
            <person name="Bloem J."/>
            <person name="Labutti K."/>
            <person name="Salamov A."/>
            <person name="Andreopoulos B."/>
            <person name="Baker S."/>
            <person name="Barry K."/>
            <person name="Bills G."/>
            <person name="Bluhm B."/>
            <person name="Cannon C."/>
            <person name="Castanera R."/>
            <person name="Culley D."/>
            <person name="Daum C."/>
            <person name="Ezra D."/>
            <person name="Gonzalez J."/>
            <person name="Henrissat B."/>
            <person name="Kuo A."/>
            <person name="Liang C."/>
            <person name="Lipzen A."/>
            <person name="Lutzoni F."/>
            <person name="Magnuson J."/>
            <person name="Mondo S."/>
            <person name="Nolan M."/>
            <person name="Ohm R."/>
            <person name="Pangilinan J."/>
            <person name="Park H.-J."/>
            <person name="Ramirez L."/>
            <person name="Alfaro M."/>
            <person name="Sun H."/>
            <person name="Tritt A."/>
            <person name="Yoshinaga Y."/>
            <person name="Zwiers L.-H."/>
            <person name="Turgeon B."/>
            <person name="Goodwin S."/>
            <person name="Spatafora J."/>
            <person name="Crous P."/>
            <person name="Grigoriev I."/>
        </authorList>
    </citation>
    <scope>NUCLEOTIDE SEQUENCE</scope>
    <source>
        <strain evidence="2">CBS 175.79</strain>
    </source>
</reference>
<organism evidence="2 3">
    <name type="scientific">Aaosphaeria arxii CBS 175.79</name>
    <dbReference type="NCBI Taxonomy" id="1450172"/>
    <lineage>
        <taxon>Eukaryota</taxon>
        <taxon>Fungi</taxon>
        <taxon>Dikarya</taxon>
        <taxon>Ascomycota</taxon>
        <taxon>Pezizomycotina</taxon>
        <taxon>Dothideomycetes</taxon>
        <taxon>Pleosporomycetidae</taxon>
        <taxon>Pleosporales</taxon>
        <taxon>Pleosporales incertae sedis</taxon>
        <taxon>Aaosphaeria</taxon>
    </lineage>
</organism>
<evidence type="ECO:0008006" key="4">
    <source>
        <dbReference type="Google" id="ProtNLM"/>
    </source>
</evidence>
<dbReference type="Proteomes" id="UP000799778">
    <property type="component" value="Unassembled WGS sequence"/>
</dbReference>
<dbReference type="AlphaFoldDB" id="A0A6A5X7H3"/>
<dbReference type="PANTHER" id="PTHR47425:SF2">
    <property type="entry name" value="FARB-RELATED"/>
    <property type="match status" value="1"/>
</dbReference>
<feature type="region of interest" description="Disordered" evidence="1">
    <location>
        <begin position="470"/>
        <end position="505"/>
    </location>
</feature>